<comment type="caution">
    <text evidence="1">The sequence shown here is derived from an EMBL/GenBank/DDBJ whole genome shotgun (WGS) entry which is preliminary data.</text>
</comment>
<gene>
    <name evidence="1" type="ORF">HPB50_023629</name>
</gene>
<proteinExistence type="predicted"/>
<evidence type="ECO:0000313" key="1">
    <source>
        <dbReference type="EMBL" id="KAH6941823.1"/>
    </source>
</evidence>
<accession>A0ACB7T6R1</accession>
<organism evidence="1 2">
    <name type="scientific">Hyalomma asiaticum</name>
    <name type="common">Tick</name>
    <dbReference type="NCBI Taxonomy" id="266040"/>
    <lineage>
        <taxon>Eukaryota</taxon>
        <taxon>Metazoa</taxon>
        <taxon>Ecdysozoa</taxon>
        <taxon>Arthropoda</taxon>
        <taxon>Chelicerata</taxon>
        <taxon>Arachnida</taxon>
        <taxon>Acari</taxon>
        <taxon>Parasitiformes</taxon>
        <taxon>Ixodida</taxon>
        <taxon>Ixodoidea</taxon>
        <taxon>Ixodidae</taxon>
        <taxon>Hyalomminae</taxon>
        <taxon>Hyalomma</taxon>
    </lineage>
</organism>
<reference evidence="1" key="1">
    <citation type="submission" date="2020-05" db="EMBL/GenBank/DDBJ databases">
        <title>Large-scale comparative analyses of tick genomes elucidate their genetic diversity and vector capacities.</title>
        <authorList>
            <person name="Jia N."/>
            <person name="Wang J."/>
            <person name="Shi W."/>
            <person name="Du L."/>
            <person name="Sun Y."/>
            <person name="Zhan W."/>
            <person name="Jiang J."/>
            <person name="Wang Q."/>
            <person name="Zhang B."/>
            <person name="Ji P."/>
            <person name="Sakyi L.B."/>
            <person name="Cui X."/>
            <person name="Yuan T."/>
            <person name="Jiang B."/>
            <person name="Yang W."/>
            <person name="Lam T.T.-Y."/>
            <person name="Chang Q."/>
            <person name="Ding S."/>
            <person name="Wang X."/>
            <person name="Zhu J."/>
            <person name="Ruan X."/>
            <person name="Zhao L."/>
            <person name="Wei J."/>
            <person name="Que T."/>
            <person name="Du C."/>
            <person name="Cheng J."/>
            <person name="Dai P."/>
            <person name="Han X."/>
            <person name="Huang E."/>
            <person name="Gao Y."/>
            <person name="Liu J."/>
            <person name="Shao H."/>
            <person name="Ye R."/>
            <person name="Li L."/>
            <person name="Wei W."/>
            <person name="Wang X."/>
            <person name="Wang C."/>
            <person name="Yang T."/>
            <person name="Huo Q."/>
            <person name="Li W."/>
            <person name="Guo W."/>
            <person name="Chen H."/>
            <person name="Zhou L."/>
            <person name="Ni X."/>
            <person name="Tian J."/>
            <person name="Zhou Y."/>
            <person name="Sheng Y."/>
            <person name="Liu T."/>
            <person name="Pan Y."/>
            <person name="Xia L."/>
            <person name="Li J."/>
            <person name="Zhao F."/>
            <person name="Cao W."/>
        </authorList>
    </citation>
    <scope>NUCLEOTIDE SEQUENCE</scope>
    <source>
        <strain evidence="1">Hyas-2018</strain>
    </source>
</reference>
<protein>
    <submittedName>
        <fullName evidence="1">Uncharacterized protein</fullName>
    </submittedName>
</protein>
<dbReference type="Proteomes" id="UP000821845">
    <property type="component" value="Chromosome 11"/>
</dbReference>
<sequence>MVGLGKRVETYSKEEKGAGGERKKKKRSEWPLGALAVGTLEPAADGRRQAHRHGAAHDRPGGGGLVSKMRKWFGSKTKQNEPGAQIASEKSGHPSKVSSPTWNAASPNQPQQQQAAVRQQPAQSARTSFSSPDASEEDTQTSVRYVPPLHCALRVLCGCCGGSCPPSPPETAFRSTAADGTCGEWIVESLRYLLMLLVAHVSFVKNLERVAHAGRLPRLPRRPCKGVGNTLHLGQCADDVANRR</sequence>
<dbReference type="EMBL" id="CM023491">
    <property type="protein sequence ID" value="KAH6941823.1"/>
    <property type="molecule type" value="Genomic_DNA"/>
</dbReference>
<evidence type="ECO:0000313" key="2">
    <source>
        <dbReference type="Proteomes" id="UP000821845"/>
    </source>
</evidence>
<name>A0ACB7T6R1_HYAAI</name>
<keyword evidence="2" id="KW-1185">Reference proteome</keyword>